<organism evidence="2 3">
    <name type="scientific">Aquimarina rubra</name>
    <dbReference type="NCBI Taxonomy" id="1920033"/>
    <lineage>
        <taxon>Bacteria</taxon>
        <taxon>Pseudomonadati</taxon>
        <taxon>Bacteroidota</taxon>
        <taxon>Flavobacteriia</taxon>
        <taxon>Flavobacteriales</taxon>
        <taxon>Flavobacteriaceae</taxon>
        <taxon>Aquimarina</taxon>
    </lineage>
</organism>
<accession>A0ABW5LH23</accession>
<evidence type="ECO:0000259" key="1">
    <source>
        <dbReference type="Pfam" id="PF01833"/>
    </source>
</evidence>
<reference evidence="3" key="1">
    <citation type="journal article" date="2019" name="Int. J. Syst. Evol. Microbiol.">
        <title>The Global Catalogue of Microorganisms (GCM) 10K type strain sequencing project: providing services to taxonomists for standard genome sequencing and annotation.</title>
        <authorList>
            <consortium name="The Broad Institute Genomics Platform"/>
            <consortium name="The Broad Institute Genome Sequencing Center for Infectious Disease"/>
            <person name="Wu L."/>
            <person name="Ma J."/>
        </authorList>
    </citation>
    <scope>NUCLEOTIDE SEQUENCE [LARGE SCALE GENOMIC DNA]</scope>
    <source>
        <strain evidence="3">KCTC 52274</strain>
    </source>
</reference>
<feature type="domain" description="IPT/TIG" evidence="1">
    <location>
        <begin position="39"/>
        <end position="104"/>
    </location>
</feature>
<protein>
    <submittedName>
        <fullName evidence="2">IPT/TIG domain-containing protein</fullName>
    </submittedName>
</protein>
<dbReference type="Proteomes" id="UP001597319">
    <property type="component" value="Unassembled WGS sequence"/>
</dbReference>
<dbReference type="RefSeq" id="WP_378293687.1">
    <property type="nucleotide sequence ID" value="NZ_JBHULE010000019.1"/>
</dbReference>
<dbReference type="InterPro" id="IPR002909">
    <property type="entry name" value="IPT_dom"/>
</dbReference>
<dbReference type="Pfam" id="PF01833">
    <property type="entry name" value="TIG"/>
    <property type="match status" value="2"/>
</dbReference>
<comment type="caution">
    <text evidence="2">The sequence shown here is derived from an EMBL/GenBank/DDBJ whole genome shotgun (WGS) entry which is preliminary data.</text>
</comment>
<dbReference type="EMBL" id="JBHULE010000019">
    <property type="protein sequence ID" value="MFD2563890.1"/>
    <property type="molecule type" value="Genomic_DNA"/>
</dbReference>
<sequence>MTHKYLNKVHTFSYSIVLVILLTSIGCSGDDDSGGIRIPAIVSFSPEIGEPGDEVVIVGTDLANATSVSFNGITSAITENTGRLITTTVPEGATTGKISATTAGGLTISIDNFRVRVIGAPEVDNISPRSAQAGEEITLSGTNMITTNVVSVGGVEGTIISTSDTEVVFTLGASPVGLSAIELTSEGGTSSTTPDTNVFYVIELLTPYSDTFDSETLLFSSGGDAEIDYFGVNNTLPTEAALVPNPVDNNFYYIGGVSNTGDSGSYTGQIGHSREAAGFFADFFNEDSRDLTQLYFNIQINFQGIPDDYTGALAGFRLRFDEGYDADTDGSTSDEYLEFRPTLQNLEDMGYVANADGWYTLSITFDQFVNSGPRGGAGSWDVYAVETLTRYAIASRREHDGEYSLSIDNVYITKGGPLNVAE</sequence>
<keyword evidence="3" id="KW-1185">Reference proteome</keyword>
<evidence type="ECO:0000313" key="3">
    <source>
        <dbReference type="Proteomes" id="UP001597319"/>
    </source>
</evidence>
<proteinExistence type="predicted"/>
<dbReference type="PROSITE" id="PS51257">
    <property type="entry name" value="PROKAR_LIPOPROTEIN"/>
    <property type="match status" value="1"/>
</dbReference>
<evidence type="ECO:0000313" key="2">
    <source>
        <dbReference type="EMBL" id="MFD2563890.1"/>
    </source>
</evidence>
<gene>
    <name evidence="2" type="ORF">ACFSR1_14515</name>
</gene>
<dbReference type="SUPFAM" id="SSF81296">
    <property type="entry name" value="E set domains"/>
    <property type="match status" value="2"/>
</dbReference>
<feature type="domain" description="IPT/TIG" evidence="1">
    <location>
        <begin position="121"/>
        <end position="192"/>
    </location>
</feature>
<dbReference type="InterPro" id="IPR014756">
    <property type="entry name" value="Ig_E-set"/>
</dbReference>
<name>A0ABW5LH23_9FLAO</name>
<dbReference type="Gene3D" id="2.60.40.10">
    <property type="entry name" value="Immunoglobulins"/>
    <property type="match status" value="2"/>
</dbReference>
<dbReference type="InterPro" id="IPR013783">
    <property type="entry name" value="Ig-like_fold"/>
</dbReference>